<accession>A0ABX7FIL7</accession>
<dbReference type="NCBIfam" id="NF005214">
    <property type="entry name" value="PRK06701.1"/>
    <property type="match status" value="1"/>
</dbReference>
<dbReference type="PANTHER" id="PTHR48107">
    <property type="entry name" value="NADPH-DEPENDENT ALDEHYDE REDUCTASE-LIKE PROTEIN, CHLOROPLASTIC-RELATED"/>
    <property type="match status" value="1"/>
</dbReference>
<evidence type="ECO:0000313" key="3">
    <source>
        <dbReference type="EMBL" id="QRG65618.1"/>
    </source>
</evidence>
<sequence length="299" mass="32583">MYPIYPYYGFRTKCEEQPISFPAQHQDRQPGMEYLMVPRPIYDNPGYAGSGKLKGKVAIITGGDSGIGRAVAVAFAKEGADVAIPYLDEHIDAEETRQVVEGYGARCLLLPGDLRDDEWCRVVVARTIAAYGKVDVLVINQGVQFPQTSILSISRQQLEDTFRTNIYPHFFLTQAALPYLQCGSSIISTTSVTAYAGHSLLVDYSATKGAIVSFTRSLSLQLVDSGIRVNAVAPGPIWTPLQVSSYTAEYITTLGTDTPMRRAGQPFELAPTYVYLASDDSGYVTGQVLHVNGGTMTET</sequence>
<gene>
    <name evidence="3" type="ORF">JNE38_18645</name>
</gene>
<evidence type="ECO:0000313" key="4">
    <source>
        <dbReference type="Proteomes" id="UP000596248"/>
    </source>
</evidence>
<dbReference type="PANTHER" id="PTHR48107:SF16">
    <property type="entry name" value="NADPH-DEPENDENT ALDEHYDE REDUCTASE 1, CHLOROPLASTIC"/>
    <property type="match status" value="1"/>
</dbReference>
<dbReference type="PRINTS" id="PR00081">
    <property type="entry name" value="GDHRDH"/>
</dbReference>
<name>A0ABX7FIL7_BRECH</name>
<dbReference type="SUPFAM" id="SSF51735">
    <property type="entry name" value="NAD(P)-binding Rossmann-fold domains"/>
    <property type="match status" value="1"/>
</dbReference>
<dbReference type="PRINTS" id="PR00080">
    <property type="entry name" value="SDRFAMILY"/>
</dbReference>
<organism evidence="3 4">
    <name type="scientific">Brevibacillus choshinensis</name>
    <dbReference type="NCBI Taxonomy" id="54911"/>
    <lineage>
        <taxon>Bacteria</taxon>
        <taxon>Bacillati</taxon>
        <taxon>Bacillota</taxon>
        <taxon>Bacilli</taxon>
        <taxon>Bacillales</taxon>
        <taxon>Paenibacillaceae</taxon>
        <taxon>Brevibacillus</taxon>
    </lineage>
</organism>
<dbReference type="InterPro" id="IPR020904">
    <property type="entry name" value="Sc_DH/Rdtase_CS"/>
</dbReference>
<dbReference type="EMBL" id="CP069127">
    <property type="protein sequence ID" value="QRG65618.1"/>
    <property type="molecule type" value="Genomic_DNA"/>
</dbReference>
<dbReference type="RefSeq" id="WP_203255127.1">
    <property type="nucleotide sequence ID" value="NZ_CP069127.1"/>
</dbReference>
<dbReference type="PROSITE" id="PS00061">
    <property type="entry name" value="ADH_SHORT"/>
    <property type="match status" value="1"/>
</dbReference>
<keyword evidence="2" id="KW-0560">Oxidoreductase</keyword>
<dbReference type="Gene3D" id="3.40.50.720">
    <property type="entry name" value="NAD(P)-binding Rossmann-like Domain"/>
    <property type="match status" value="1"/>
</dbReference>
<proteinExistence type="inferred from homology"/>
<keyword evidence="4" id="KW-1185">Reference proteome</keyword>
<protein>
    <submittedName>
        <fullName evidence="3">SDR family oxidoreductase</fullName>
    </submittedName>
</protein>
<dbReference type="InterPro" id="IPR036291">
    <property type="entry name" value="NAD(P)-bd_dom_sf"/>
</dbReference>
<dbReference type="Pfam" id="PF13561">
    <property type="entry name" value="adh_short_C2"/>
    <property type="match status" value="1"/>
</dbReference>
<dbReference type="Proteomes" id="UP000596248">
    <property type="component" value="Chromosome"/>
</dbReference>
<dbReference type="InterPro" id="IPR002347">
    <property type="entry name" value="SDR_fam"/>
</dbReference>
<comment type="similarity">
    <text evidence="1">Belongs to the short-chain dehydrogenases/reductases (SDR) family.</text>
</comment>
<evidence type="ECO:0000256" key="2">
    <source>
        <dbReference type="ARBA" id="ARBA00023002"/>
    </source>
</evidence>
<reference evidence="3 4" key="1">
    <citation type="submission" date="2021-01" db="EMBL/GenBank/DDBJ databases">
        <title>Identification of strong promoters based on the transcriptome of Brevibacillus choshinensis.</title>
        <authorList>
            <person name="Yao D."/>
            <person name="Zhang K."/>
            <person name="Wu J."/>
        </authorList>
    </citation>
    <scope>NUCLEOTIDE SEQUENCE [LARGE SCALE GENOMIC DNA]</scope>
    <source>
        <strain evidence="3 4">HPD31-SP3</strain>
    </source>
</reference>
<evidence type="ECO:0000256" key="1">
    <source>
        <dbReference type="ARBA" id="ARBA00006484"/>
    </source>
</evidence>